<accession>A0A1H3Y343</accession>
<keyword evidence="2" id="KW-1185">Reference proteome</keyword>
<gene>
    <name evidence="1" type="ORF">SAMN04515656_10316</name>
</gene>
<dbReference type="STRING" id="81409.SAMN04515656_10316"/>
<name>A0A1H3Y343_9FIRM</name>
<proteinExistence type="predicted"/>
<dbReference type="AlphaFoldDB" id="A0A1H3Y343"/>
<dbReference type="EMBL" id="FNRK01000003">
    <property type="protein sequence ID" value="SEA05228.1"/>
    <property type="molecule type" value="Genomic_DNA"/>
</dbReference>
<dbReference type="RefSeq" id="WP_090304642.1">
    <property type="nucleotide sequence ID" value="NZ_FNRK01000003.1"/>
</dbReference>
<sequence length="92" mass="10546">MTARKCENIDLKLELASGILNSVIDNHEVLKAYDAELTRVKNDPNPSNTRVNEFVAMKNLKLDRLPTKQLMKNKIRILRRELLELSSLIDGD</sequence>
<evidence type="ECO:0000313" key="1">
    <source>
        <dbReference type="EMBL" id="SEA05228.1"/>
    </source>
</evidence>
<reference evidence="1 2" key="1">
    <citation type="submission" date="2016-10" db="EMBL/GenBank/DDBJ databases">
        <authorList>
            <person name="de Groot N.N."/>
        </authorList>
    </citation>
    <scope>NUCLEOTIDE SEQUENCE [LARGE SCALE GENOMIC DNA]</scope>
    <source>
        <strain evidence="1 2">SR12</strain>
    </source>
</reference>
<evidence type="ECO:0000313" key="2">
    <source>
        <dbReference type="Proteomes" id="UP000199394"/>
    </source>
</evidence>
<protein>
    <submittedName>
        <fullName evidence="1">Uncharacterized protein</fullName>
    </submittedName>
</protein>
<dbReference type="Proteomes" id="UP000199394">
    <property type="component" value="Unassembled WGS sequence"/>
</dbReference>
<organism evidence="1 2">
    <name type="scientific">Eubacterium aggregans</name>
    <dbReference type="NCBI Taxonomy" id="81409"/>
    <lineage>
        <taxon>Bacteria</taxon>
        <taxon>Bacillati</taxon>
        <taxon>Bacillota</taxon>
        <taxon>Clostridia</taxon>
        <taxon>Eubacteriales</taxon>
        <taxon>Eubacteriaceae</taxon>
        <taxon>Eubacterium</taxon>
    </lineage>
</organism>